<dbReference type="PANTHER" id="PTHR12151:SF8">
    <property type="entry name" value="THIOREDOXIN DOMAIN-CONTAINING PROTEIN"/>
    <property type="match status" value="1"/>
</dbReference>
<comment type="similarity">
    <text evidence="1">Belongs to the SCO1/2 family.</text>
</comment>
<dbReference type="GO" id="GO:0016209">
    <property type="term" value="F:antioxidant activity"/>
    <property type="evidence" value="ECO:0007669"/>
    <property type="project" value="InterPro"/>
</dbReference>
<keyword evidence="2" id="KW-0186">Copper</keyword>
<keyword evidence="4" id="KW-1133">Transmembrane helix</keyword>
<dbReference type="GO" id="GO:0046872">
    <property type="term" value="F:metal ion binding"/>
    <property type="evidence" value="ECO:0007669"/>
    <property type="project" value="UniProtKB-KW"/>
</dbReference>
<evidence type="ECO:0000256" key="3">
    <source>
        <dbReference type="PIRSR" id="PIRSR603782-2"/>
    </source>
</evidence>
<comment type="caution">
    <text evidence="6">The sequence shown here is derived from an EMBL/GenBank/DDBJ whole genome shotgun (WGS) entry which is preliminary data.</text>
</comment>
<dbReference type="AlphaFoldDB" id="A0A7C5Q3Z4"/>
<feature type="disulfide bond" description="Redox-active" evidence="3">
    <location>
        <begin position="68"/>
        <end position="72"/>
    </location>
</feature>
<feature type="transmembrane region" description="Helical" evidence="4">
    <location>
        <begin position="217"/>
        <end position="238"/>
    </location>
</feature>
<evidence type="ECO:0000259" key="5">
    <source>
        <dbReference type="Pfam" id="PF00578"/>
    </source>
</evidence>
<organism evidence="6">
    <name type="scientific">Aquifex aeolicus</name>
    <dbReference type="NCBI Taxonomy" id="63363"/>
    <lineage>
        <taxon>Bacteria</taxon>
        <taxon>Pseudomonadati</taxon>
        <taxon>Aquificota</taxon>
        <taxon>Aquificia</taxon>
        <taxon>Aquificales</taxon>
        <taxon>Aquificaceae</taxon>
        <taxon>Aquifex</taxon>
    </lineage>
</organism>
<dbReference type="CDD" id="cd02968">
    <property type="entry name" value="SCO"/>
    <property type="match status" value="1"/>
</dbReference>
<feature type="binding site" evidence="2">
    <location>
        <position position="68"/>
    </location>
    <ligand>
        <name>Cu cation</name>
        <dbReference type="ChEBI" id="CHEBI:23378"/>
    </ligand>
</feature>
<evidence type="ECO:0000256" key="1">
    <source>
        <dbReference type="ARBA" id="ARBA00010996"/>
    </source>
</evidence>
<gene>
    <name evidence="6" type="ORF">ENJ61_02720</name>
</gene>
<feature type="domain" description="Alkyl hydroperoxide reductase subunit C/ Thiol specific antioxidant" evidence="5">
    <location>
        <begin position="32"/>
        <end position="137"/>
    </location>
</feature>
<keyword evidence="4" id="KW-0472">Membrane</keyword>
<sequence length="250" mass="27601">MAPLLVPFLLSLLLTSFSGERDLTPKADFVLGNKLPDVKVVDEEGRELNLSEVAGGEVFLLSFIYTRCASACPMIVEGIKKALGPAGGVKVVLVDFDERDTPENLKKFREERKIGTDPRWKLVLAKGDSLRSLTRAVDFKFFYDEDTDMFAHPNVLIVVSPGMKISGYMLGVTYDSDKLSALISKARAGKVALNPIKGVFLKCFRYDPVTGTYTVDWSFVAMILGGLIPLGAMFYFIFLKDLIAGLRRTA</sequence>
<evidence type="ECO:0000313" key="6">
    <source>
        <dbReference type="EMBL" id="HHJ63797.1"/>
    </source>
</evidence>
<dbReference type="GO" id="GO:0016491">
    <property type="term" value="F:oxidoreductase activity"/>
    <property type="evidence" value="ECO:0007669"/>
    <property type="project" value="InterPro"/>
</dbReference>
<feature type="binding site" evidence="2">
    <location>
        <position position="152"/>
    </location>
    <ligand>
        <name>Cu cation</name>
        <dbReference type="ChEBI" id="CHEBI:23378"/>
    </ligand>
</feature>
<dbReference type="SUPFAM" id="SSF52833">
    <property type="entry name" value="Thioredoxin-like"/>
    <property type="match status" value="1"/>
</dbReference>
<dbReference type="Pfam" id="PF00578">
    <property type="entry name" value="AhpC-TSA"/>
    <property type="match status" value="1"/>
</dbReference>
<protein>
    <submittedName>
        <fullName evidence="6">SCO family protein</fullName>
    </submittedName>
</protein>
<evidence type="ECO:0000256" key="4">
    <source>
        <dbReference type="SAM" id="Phobius"/>
    </source>
</evidence>
<dbReference type="EMBL" id="DRNB01000101">
    <property type="protein sequence ID" value="HHJ63797.1"/>
    <property type="molecule type" value="Genomic_DNA"/>
</dbReference>
<reference evidence="6" key="1">
    <citation type="journal article" date="2020" name="mSystems">
        <title>Genome- and Community-Level Interaction Insights into Carbon Utilization and Element Cycling Functions of Hydrothermarchaeota in Hydrothermal Sediment.</title>
        <authorList>
            <person name="Zhou Z."/>
            <person name="Liu Y."/>
            <person name="Xu W."/>
            <person name="Pan J."/>
            <person name="Luo Z.H."/>
            <person name="Li M."/>
        </authorList>
    </citation>
    <scope>NUCLEOTIDE SEQUENCE [LARGE SCALE GENOMIC DNA]</scope>
    <source>
        <strain evidence="6">HyVt-501</strain>
    </source>
</reference>
<keyword evidence="3" id="KW-1015">Disulfide bond</keyword>
<evidence type="ECO:0000256" key="2">
    <source>
        <dbReference type="PIRSR" id="PIRSR603782-1"/>
    </source>
</evidence>
<dbReference type="InterPro" id="IPR036249">
    <property type="entry name" value="Thioredoxin-like_sf"/>
</dbReference>
<dbReference type="InterPro" id="IPR000866">
    <property type="entry name" value="AhpC/TSA"/>
</dbReference>
<keyword evidence="2" id="KW-0479">Metal-binding</keyword>
<dbReference type="Proteomes" id="UP000885792">
    <property type="component" value="Unassembled WGS sequence"/>
</dbReference>
<dbReference type="PANTHER" id="PTHR12151">
    <property type="entry name" value="ELECTRON TRANSPORT PROTIN SCO1/SENC FAMILY MEMBER"/>
    <property type="match status" value="1"/>
</dbReference>
<dbReference type="Gene3D" id="3.40.30.10">
    <property type="entry name" value="Glutaredoxin"/>
    <property type="match status" value="1"/>
</dbReference>
<proteinExistence type="inferred from homology"/>
<dbReference type="InterPro" id="IPR003782">
    <property type="entry name" value="SCO1/SenC"/>
</dbReference>
<feature type="binding site" evidence="2">
    <location>
        <position position="72"/>
    </location>
    <ligand>
        <name>Cu cation</name>
        <dbReference type="ChEBI" id="CHEBI:23378"/>
    </ligand>
</feature>
<name>A0A7C5Q3Z4_AQUAO</name>
<keyword evidence="4" id="KW-0812">Transmembrane</keyword>
<accession>A0A7C5Q3Z4</accession>